<dbReference type="GO" id="GO:0004519">
    <property type="term" value="F:endonuclease activity"/>
    <property type="evidence" value="ECO:0007669"/>
    <property type="project" value="UniProtKB-KW"/>
</dbReference>
<dbReference type="SUPFAM" id="SSF54076">
    <property type="entry name" value="RNase A-like"/>
    <property type="match status" value="1"/>
</dbReference>
<dbReference type="InterPro" id="IPR023412">
    <property type="entry name" value="RNaseA_domain"/>
</dbReference>
<accession>A0A8J1JXV5</accession>
<name>A0A8J1JXV5_XENTR</name>
<feature type="transmembrane region" description="Helical" evidence="6">
    <location>
        <begin position="59"/>
        <end position="79"/>
    </location>
</feature>
<evidence type="ECO:0000313" key="9">
    <source>
        <dbReference type="RefSeq" id="XP_031761870.1"/>
    </source>
</evidence>
<keyword evidence="6" id="KW-0812">Transmembrane</keyword>
<dbReference type="GO" id="GO:0016787">
    <property type="term" value="F:hydrolase activity"/>
    <property type="evidence" value="ECO:0007669"/>
    <property type="project" value="UniProtKB-KW"/>
</dbReference>
<evidence type="ECO:0000256" key="5">
    <source>
        <dbReference type="RuleBase" id="RU000651"/>
    </source>
</evidence>
<dbReference type="AGR" id="Xenbase:XB-GENE-5802830"/>
<dbReference type="InterPro" id="IPR023411">
    <property type="entry name" value="RNaseA_AS"/>
</dbReference>
<dbReference type="PANTHER" id="PTHR11437:SF66">
    <property type="entry name" value="RNASE 3"/>
    <property type="match status" value="1"/>
</dbReference>
<reference evidence="9" key="1">
    <citation type="submission" date="2025-08" db="UniProtKB">
        <authorList>
            <consortium name="RefSeq"/>
        </authorList>
    </citation>
    <scope>IDENTIFICATION</scope>
    <source>
        <strain evidence="9">Nigerian</strain>
        <tissue evidence="9">Liver and blood</tissue>
    </source>
</reference>
<keyword evidence="6" id="KW-1133">Transmembrane helix</keyword>
<organism evidence="8 9">
    <name type="scientific">Xenopus tropicalis</name>
    <name type="common">Western clawed frog</name>
    <name type="synonym">Silurana tropicalis</name>
    <dbReference type="NCBI Taxonomy" id="8364"/>
    <lineage>
        <taxon>Eukaryota</taxon>
        <taxon>Metazoa</taxon>
        <taxon>Chordata</taxon>
        <taxon>Craniata</taxon>
        <taxon>Vertebrata</taxon>
        <taxon>Euteleostomi</taxon>
        <taxon>Amphibia</taxon>
        <taxon>Batrachia</taxon>
        <taxon>Anura</taxon>
        <taxon>Pipoidea</taxon>
        <taxon>Pipidae</taxon>
        <taxon>Xenopodinae</taxon>
        <taxon>Xenopus</taxon>
        <taxon>Silurana</taxon>
    </lineage>
</organism>
<evidence type="ECO:0000313" key="8">
    <source>
        <dbReference type="Proteomes" id="UP000008143"/>
    </source>
</evidence>
<dbReference type="Xenbase" id="XB-GENE-5802830">
    <property type="gene designation" value="XB5802829"/>
</dbReference>
<dbReference type="RefSeq" id="XP_031761870.1">
    <property type="nucleotide sequence ID" value="XM_031906010.1"/>
</dbReference>
<evidence type="ECO:0000256" key="4">
    <source>
        <dbReference type="ARBA" id="ARBA00022801"/>
    </source>
</evidence>
<keyword evidence="8" id="KW-1185">Reference proteome</keyword>
<sequence>MALYSEGYSGKPRLGIPGAVTFLRNIPDKKGKERQNGGKADEALIFLHLIRKTEDSHRIPAIMVRVSSFLLTLCIVLSFCLPSNTQNINAFMEKHIVKEGVETNCNQTIKDRNIRFKNNCKFHNTFIHDTNGKKVKEMCSGIVKSTFVISKEPLPLTDCLLMGRTAKPPNCAYNKTITTGLINITCENNYPVHFAGYKLSYCASYSPCALTLIAVFLLSQFLLSAMR</sequence>
<keyword evidence="4 5" id="KW-0378">Hydrolase</keyword>
<comment type="similarity">
    <text evidence="1 5">Belongs to the pancreatic ribonuclease family.</text>
</comment>
<dbReference type="OrthoDB" id="9893194at2759"/>
<evidence type="ECO:0000256" key="2">
    <source>
        <dbReference type="ARBA" id="ARBA00022722"/>
    </source>
</evidence>
<dbReference type="PROSITE" id="PS00127">
    <property type="entry name" value="RNASE_PANCREATIC"/>
    <property type="match status" value="1"/>
</dbReference>
<feature type="transmembrane region" description="Helical" evidence="6">
    <location>
        <begin position="204"/>
        <end position="223"/>
    </location>
</feature>
<dbReference type="AlphaFoldDB" id="A0A8J1JXV5"/>
<dbReference type="SMART" id="SM00092">
    <property type="entry name" value="RNAse_Pc"/>
    <property type="match status" value="1"/>
</dbReference>
<keyword evidence="2 5" id="KW-0540">Nuclease</keyword>
<evidence type="ECO:0000256" key="1">
    <source>
        <dbReference type="ARBA" id="ARBA00005600"/>
    </source>
</evidence>
<dbReference type="Pfam" id="PF00074">
    <property type="entry name" value="RnaseA"/>
    <property type="match status" value="1"/>
</dbReference>
<protein>
    <submittedName>
        <fullName evidence="9">Oocytes ribonuclease</fullName>
    </submittedName>
</protein>
<proteinExistence type="inferred from homology"/>
<evidence type="ECO:0000259" key="7">
    <source>
        <dbReference type="SMART" id="SM00092"/>
    </source>
</evidence>
<dbReference type="GO" id="GO:0003676">
    <property type="term" value="F:nucleic acid binding"/>
    <property type="evidence" value="ECO:0007669"/>
    <property type="project" value="InterPro"/>
</dbReference>
<dbReference type="InterPro" id="IPR001427">
    <property type="entry name" value="RNaseA"/>
</dbReference>
<keyword evidence="6" id="KW-0472">Membrane</keyword>
<dbReference type="PANTHER" id="PTHR11437">
    <property type="entry name" value="RIBONUCLEASE"/>
    <property type="match status" value="1"/>
</dbReference>
<dbReference type="CDD" id="cd06265">
    <property type="entry name" value="RNase_A_canonical"/>
    <property type="match status" value="1"/>
</dbReference>
<evidence type="ECO:0000256" key="6">
    <source>
        <dbReference type="SAM" id="Phobius"/>
    </source>
</evidence>
<gene>
    <name evidence="10" type="primary">XB5802829</name>
    <name evidence="9" type="synonym">LOC100496462</name>
</gene>
<dbReference type="OMA" id="PPNCAYN"/>
<feature type="domain" description="Ribonuclease A-domain" evidence="7">
    <location>
        <begin position="84"/>
        <end position="198"/>
    </location>
</feature>
<dbReference type="KEGG" id="xtr:100496462"/>
<dbReference type="Gene3D" id="3.10.130.10">
    <property type="entry name" value="Ribonuclease A-like domain"/>
    <property type="match status" value="1"/>
</dbReference>
<evidence type="ECO:0000313" key="10">
    <source>
        <dbReference type="Xenbase" id="XB-GENE-5802830"/>
    </source>
</evidence>
<evidence type="ECO:0000256" key="3">
    <source>
        <dbReference type="ARBA" id="ARBA00022759"/>
    </source>
</evidence>
<keyword evidence="3 5" id="KW-0255">Endonuclease</keyword>
<dbReference type="InterPro" id="IPR036816">
    <property type="entry name" value="RNaseA-like_dom_sf"/>
</dbReference>
<dbReference type="Proteomes" id="UP000008143">
    <property type="component" value="Chromosome 1"/>
</dbReference>